<dbReference type="EMBL" id="UINC01035664">
    <property type="protein sequence ID" value="SVB28430.1"/>
    <property type="molecule type" value="Genomic_DNA"/>
</dbReference>
<comment type="similarity">
    <text evidence="1">Belongs to the short-chain dehydrogenases/reductases (SDR) family.</text>
</comment>
<protein>
    <recommendedName>
        <fullName evidence="4">Ketoreductase (KR) domain-containing protein</fullName>
    </recommendedName>
</protein>
<evidence type="ECO:0000313" key="3">
    <source>
        <dbReference type="EMBL" id="SVB28430.1"/>
    </source>
</evidence>
<evidence type="ECO:0008006" key="4">
    <source>
        <dbReference type="Google" id="ProtNLM"/>
    </source>
</evidence>
<dbReference type="PANTHER" id="PTHR43669:SF3">
    <property type="entry name" value="ALCOHOL DEHYDROGENASE, PUTATIVE (AFU_ORTHOLOGUE AFUA_3G03445)-RELATED"/>
    <property type="match status" value="1"/>
</dbReference>
<dbReference type="SUPFAM" id="SSF51735">
    <property type="entry name" value="NAD(P)-binding Rossmann-fold domains"/>
    <property type="match status" value="1"/>
</dbReference>
<evidence type="ECO:0000256" key="1">
    <source>
        <dbReference type="ARBA" id="ARBA00006484"/>
    </source>
</evidence>
<dbReference type="InterPro" id="IPR002347">
    <property type="entry name" value="SDR_fam"/>
</dbReference>
<organism evidence="3">
    <name type="scientific">marine metagenome</name>
    <dbReference type="NCBI Taxonomy" id="408172"/>
    <lineage>
        <taxon>unclassified sequences</taxon>
        <taxon>metagenomes</taxon>
        <taxon>ecological metagenomes</taxon>
    </lineage>
</organism>
<dbReference type="AlphaFoldDB" id="A0A382CQL3"/>
<dbReference type="CDD" id="cd05233">
    <property type="entry name" value="SDR_c"/>
    <property type="match status" value="1"/>
</dbReference>
<dbReference type="InterPro" id="IPR036291">
    <property type="entry name" value="NAD(P)-bd_dom_sf"/>
</dbReference>
<evidence type="ECO:0000256" key="2">
    <source>
        <dbReference type="ARBA" id="ARBA00023002"/>
    </source>
</evidence>
<proteinExistence type="inferred from homology"/>
<dbReference type="Pfam" id="PF00106">
    <property type="entry name" value="adh_short"/>
    <property type="match status" value="1"/>
</dbReference>
<dbReference type="Gene3D" id="3.40.50.720">
    <property type="entry name" value="NAD(P)-binding Rossmann-like Domain"/>
    <property type="match status" value="1"/>
</dbReference>
<sequence length="126" mass="12608">MAVLENKNVFVTGGGSGIGLACARAFASDGANVLIMGRNEAKLAAAADELGAIEGAGRIQILTGDVSVEADVSAAAEQAAIGGVLDIAVANAGTGGLGPIMVTESESWDQIMQTNLNGTFYTIKHS</sequence>
<keyword evidence="2" id="KW-0560">Oxidoreductase</keyword>
<feature type="non-terminal residue" evidence="3">
    <location>
        <position position="126"/>
    </location>
</feature>
<accession>A0A382CQL3</accession>
<gene>
    <name evidence="3" type="ORF">METZ01_LOCUS181284</name>
</gene>
<name>A0A382CQL3_9ZZZZ</name>
<dbReference type="PRINTS" id="PR00081">
    <property type="entry name" value="GDHRDH"/>
</dbReference>
<reference evidence="3" key="1">
    <citation type="submission" date="2018-05" db="EMBL/GenBank/DDBJ databases">
        <authorList>
            <person name="Lanie J.A."/>
            <person name="Ng W.-L."/>
            <person name="Kazmierczak K.M."/>
            <person name="Andrzejewski T.M."/>
            <person name="Davidsen T.M."/>
            <person name="Wayne K.J."/>
            <person name="Tettelin H."/>
            <person name="Glass J.I."/>
            <person name="Rusch D."/>
            <person name="Podicherti R."/>
            <person name="Tsui H.-C.T."/>
            <person name="Winkler M.E."/>
        </authorList>
    </citation>
    <scope>NUCLEOTIDE SEQUENCE</scope>
</reference>
<dbReference type="PROSITE" id="PS51257">
    <property type="entry name" value="PROKAR_LIPOPROTEIN"/>
    <property type="match status" value="1"/>
</dbReference>
<dbReference type="GO" id="GO:0016491">
    <property type="term" value="F:oxidoreductase activity"/>
    <property type="evidence" value="ECO:0007669"/>
    <property type="project" value="UniProtKB-KW"/>
</dbReference>
<dbReference type="PANTHER" id="PTHR43669">
    <property type="entry name" value="5-KETO-D-GLUCONATE 5-REDUCTASE"/>
    <property type="match status" value="1"/>
</dbReference>